<proteinExistence type="predicted"/>
<evidence type="ECO:0000313" key="2">
    <source>
        <dbReference type="Proteomes" id="UP000708208"/>
    </source>
</evidence>
<gene>
    <name evidence="1" type="ORF">AFUS01_LOCUS19710</name>
</gene>
<dbReference type="EMBL" id="CAJVCH010205936">
    <property type="protein sequence ID" value="CAG7731103.1"/>
    <property type="molecule type" value="Genomic_DNA"/>
</dbReference>
<dbReference type="AlphaFoldDB" id="A0A8J2NYD9"/>
<sequence length="31" mass="3480">KPDTSIRSNSFTFIHSTVHVPIFVTSHLPTI</sequence>
<keyword evidence="2" id="KW-1185">Reference proteome</keyword>
<accession>A0A8J2NYD9</accession>
<protein>
    <submittedName>
        <fullName evidence="1">Uncharacterized protein</fullName>
    </submittedName>
</protein>
<dbReference type="Proteomes" id="UP000708208">
    <property type="component" value="Unassembled WGS sequence"/>
</dbReference>
<comment type="caution">
    <text evidence="1">The sequence shown here is derived from an EMBL/GenBank/DDBJ whole genome shotgun (WGS) entry which is preliminary data.</text>
</comment>
<feature type="non-terminal residue" evidence="1">
    <location>
        <position position="1"/>
    </location>
</feature>
<name>A0A8J2NYD9_9HEXA</name>
<reference evidence="1" key="1">
    <citation type="submission" date="2021-06" db="EMBL/GenBank/DDBJ databases">
        <authorList>
            <person name="Hodson N. C."/>
            <person name="Mongue J. A."/>
            <person name="Jaron S. K."/>
        </authorList>
    </citation>
    <scope>NUCLEOTIDE SEQUENCE</scope>
</reference>
<organism evidence="1 2">
    <name type="scientific">Allacma fusca</name>
    <dbReference type="NCBI Taxonomy" id="39272"/>
    <lineage>
        <taxon>Eukaryota</taxon>
        <taxon>Metazoa</taxon>
        <taxon>Ecdysozoa</taxon>
        <taxon>Arthropoda</taxon>
        <taxon>Hexapoda</taxon>
        <taxon>Collembola</taxon>
        <taxon>Symphypleona</taxon>
        <taxon>Sminthuridae</taxon>
        <taxon>Allacma</taxon>
    </lineage>
</organism>
<evidence type="ECO:0000313" key="1">
    <source>
        <dbReference type="EMBL" id="CAG7731103.1"/>
    </source>
</evidence>